<dbReference type="AlphaFoldDB" id="A0A1Z1M7P3"/>
<gene>
    <name evidence="1" type="primary">orf43</name>
</gene>
<geneLocation type="chloroplast" evidence="1"/>
<sequence>MIILYGNNCQPLIVYFFKQIQNKHNYKKYFFYIRMKFIIYVVS</sequence>
<reference evidence="1" key="1">
    <citation type="journal article" date="2017" name="J. Phycol.">
        <title>Analysis of chloroplast genomes and a supermatrix inform reclassification of the Rhodomelaceae (Rhodophyta).</title>
        <authorList>
            <person name="Diaz-Tapia P."/>
            <person name="Maggs C.A."/>
            <person name="West J.A."/>
            <person name="Verbruggen H."/>
        </authorList>
    </citation>
    <scope>NUCLEOTIDE SEQUENCE</scope>
    <source>
        <strain evidence="1">JW3660</strain>
    </source>
</reference>
<protein>
    <submittedName>
        <fullName evidence="1">Uncharacterized protein</fullName>
    </submittedName>
</protein>
<keyword evidence="1" id="KW-0150">Chloroplast</keyword>
<proteinExistence type="predicted"/>
<dbReference type="EMBL" id="MF101419">
    <property type="protein sequence ID" value="ARW61774.1"/>
    <property type="molecule type" value="Genomic_DNA"/>
</dbReference>
<keyword evidence="1" id="KW-0934">Plastid</keyword>
<evidence type="ECO:0000313" key="1">
    <source>
        <dbReference type="EMBL" id="ARW61774.1"/>
    </source>
</evidence>
<organism evidence="1">
    <name type="scientific">Bostrychia moritziana</name>
    <name type="common">Red alga</name>
    <name type="synonym">Polysiphonia moritziana</name>
    <dbReference type="NCBI Taxonomy" id="103713"/>
    <lineage>
        <taxon>Eukaryota</taxon>
        <taxon>Rhodophyta</taxon>
        <taxon>Florideophyceae</taxon>
        <taxon>Rhodymeniophycidae</taxon>
        <taxon>Ceramiales</taxon>
        <taxon>Rhodomelaceae</taxon>
        <taxon>Bostrychia</taxon>
    </lineage>
</organism>
<dbReference type="GeneID" id="33354870"/>
<dbReference type="RefSeq" id="YP_009393212.1">
    <property type="nucleotide sequence ID" value="NC_035266.1"/>
</dbReference>
<accession>A0A1Z1M7P3</accession>
<name>A0A1Z1M7P3_BOSMO</name>